<keyword evidence="2" id="KW-1185">Reference proteome</keyword>
<protein>
    <submittedName>
        <fullName evidence="1">Uncharacterized protein</fullName>
    </submittedName>
</protein>
<evidence type="ECO:0000313" key="1">
    <source>
        <dbReference type="EMBL" id="MBB3836199.1"/>
    </source>
</evidence>
<name>A0A7W5ZG43_9BACT</name>
<proteinExistence type="predicted"/>
<reference evidence="1 2" key="1">
    <citation type="submission" date="2020-08" db="EMBL/GenBank/DDBJ databases">
        <title>Genomic Encyclopedia of Type Strains, Phase IV (KMG-IV): sequencing the most valuable type-strain genomes for metagenomic binning, comparative biology and taxonomic classification.</title>
        <authorList>
            <person name="Goeker M."/>
        </authorList>
    </citation>
    <scope>NUCLEOTIDE SEQUENCE [LARGE SCALE GENOMIC DNA]</scope>
    <source>
        <strain evidence="1 2">DSM 17976</strain>
    </source>
</reference>
<dbReference type="RefSeq" id="WP_221225522.1">
    <property type="nucleotide sequence ID" value="NZ_JACIBY010000001.1"/>
</dbReference>
<comment type="caution">
    <text evidence="1">The sequence shown here is derived from an EMBL/GenBank/DDBJ whole genome shotgun (WGS) entry which is preliminary data.</text>
</comment>
<organism evidence="1 2">
    <name type="scientific">Runella defluvii</name>
    <dbReference type="NCBI Taxonomy" id="370973"/>
    <lineage>
        <taxon>Bacteria</taxon>
        <taxon>Pseudomonadati</taxon>
        <taxon>Bacteroidota</taxon>
        <taxon>Cytophagia</taxon>
        <taxon>Cytophagales</taxon>
        <taxon>Spirosomataceae</taxon>
        <taxon>Runella</taxon>
    </lineage>
</organism>
<accession>A0A7W5ZG43</accession>
<gene>
    <name evidence="1" type="ORF">FHS57_000181</name>
</gene>
<dbReference type="EMBL" id="JACIBY010000001">
    <property type="protein sequence ID" value="MBB3836199.1"/>
    <property type="molecule type" value="Genomic_DNA"/>
</dbReference>
<dbReference type="AlphaFoldDB" id="A0A7W5ZG43"/>
<dbReference type="Proteomes" id="UP000541352">
    <property type="component" value="Unassembled WGS sequence"/>
</dbReference>
<evidence type="ECO:0000313" key="2">
    <source>
        <dbReference type="Proteomes" id="UP000541352"/>
    </source>
</evidence>
<sequence>MATTSTLSNIQLELLRVYSRHVSDEDMVAIQKMLATYFSEKAIHLADEVWDKNGWKAEDTGAFLKEHNRKSKAS</sequence>